<organism evidence="1 2">
    <name type="scientific">Persea americana</name>
    <name type="common">Avocado</name>
    <dbReference type="NCBI Taxonomy" id="3435"/>
    <lineage>
        <taxon>Eukaryota</taxon>
        <taxon>Viridiplantae</taxon>
        <taxon>Streptophyta</taxon>
        <taxon>Embryophyta</taxon>
        <taxon>Tracheophyta</taxon>
        <taxon>Spermatophyta</taxon>
        <taxon>Magnoliopsida</taxon>
        <taxon>Magnoliidae</taxon>
        <taxon>Laurales</taxon>
        <taxon>Lauraceae</taxon>
        <taxon>Persea</taxon>
    </lineage>
</organism>
<keyword evidence="2" id="KW-1185">Reference proteome</keyword>
<reference evidence="1 2" key="1">
    <citation type="journal article" date="2022" name="Hortic Res">
        <title>A haplotype resolved chromosomal level avocado genome allows analysis of novel avocado genes.</title>
        <authorList>
            <person name="Nath O."/>
            <person name="Fletcher S.J."/>
            <person name="Hayward A."/>
            <person name="Shaw L.M."/>
            <person name="Masouleh A.K."/>
            <person name="Furtado A."/>
            <person name="Henry R.J."/>
            <person name="Mitter N."/>
        </authorList>
    </citation>
    <scope>NUCLEOTIDE SEQUENCE [LARGE SCALE GENOMIC DNA]</scope>
    <source>
        <strain evidence="2">cv. Hass</strain>
    </source>
</reference>
<gene>
    <name evidence="1" type="ORF">MRB53_000920</name>
</gene>
<protein>
    <submittedName>
        <fullName evidence="1">Uncharacterized protein</fullName>
    </submittedName>
</protein>
<comment type="caution">
    <text evidence="1">The sequence shown here is derived from an EMBL/GenBank/DDBJ whole genome shotgun (WGS) entry which is preliminary data.</text>
</comment>
<evidence type="ECO:0000313" key="2">
    <source>
        <dbReference type="Proteomes" id="UP001234297"/>
    </source>
</evidence>
<sequence>MAGFSLGGGGGGNQDEQGIPPESFFLFNTTTTRGEEYSRGFELWQQQQHQQQQQQQRNLFYCGGVGVGLGSDEGAGGAVGSGGSSSSRTVMMMRPGGGSMSCQDCGNQAKKDCSHMRCRTCCKSRGFECPTHIKSTWVPASRRRERQHQLAAAAAAQHEQQQHLNPKRHRETPAAAAAAAGPLACTRLPSSSGMEVAGNFPAELTSEAVFRCVRVSGIEDPDEQYAYQTAVSISGHVFKGILYDHGPDSSHYSAGEASTSPAVISGRMGSNPPPITAGPSGGSGAGASAAAAALLDPSSLYPTPLNAFMAGVWCILQSLPCMEFKVQKICLK</sequence>
<proteinExistence type="predicted"/>
<dbReference type="Proteomes" id="UP001234297">
    <property type="component" value="Chromosome 1"/>
</dbReference>
<name>A0ACC2MSL8_PERAE</name>
<dbReference type="EMBL" id="CM056809">
    <property type="protein sequence ID" value="KAJ8647897.1"/>
    <property type="molecule type" value="Genomic_DNA"/>
</dbReference>
<evidence type="ECO:0000313" key="1">
    <source>
        <dbReference type="EMBL" id="KAJ8647897.1"/>
    </source>
</evidence>
<accession>A0ACC2MSL8</accession>